<evidence type="ECO:0000256" key="1">
    <source>
        <dbReference type="SAM" id="SignalP"/>
    </source>
</evidence>
<reference evidence="2 3" key="1">
    <citation type="submission" date="2017-05" db="EMBL/GenBank/DDBJ databases">
        <authorList>
            <person name="Varghese N."/>
            <person name="Submissions S."/>
        </authorList>
    </citation>
    <scope>NUCLEOTIDE SEQUENCE [LARGE SCALE GENOMIC DNA]</scope>
    <source>
        <strain evidence="2 3">DSM 15360</strain>
    </source>
</reference>
<dbReference type="Proteomes" id="UP001157915">
    <property type="component" value="Unassembled WGS sequence"/>
</dbReference>
<keyword evidence="1" id="KW-0732">Signal</keyword>
<protein>
    <submittedName>
        <fullName evidence="2">Uncharacterized protein</fullName>
    </submittedName>
</protein>
<comment type="caution">
    <text evidence="2">The sequence shown here is derived from an EMBL/GenBank/DDBJ whole genome shotgun (WGS) entry which is preliminary data.</text>
</comment>
<gene>
    <name evidence="2" type="ORF">SAMN06265367_11065</name>
</gene>
<sequence>MKLFYLPLIFMFTFSVSAALAQENMPPHIKEGITYRVMNFHLGWE</sequence>
<evidence type="ECO:0000313" key="2">
    <source>
        <dbReference type="EMBL" id="SMP34957.1"/>
    </source>
</evidence>
<feature type="chain" id="PRO_5046406427" evidence="1">
    <location>
        <begin position="22"/>
        <end position="45"/>
    </location>
</feature>
<name>A0ABY1PI72_9BACT</name>
<organism evidence="2 3">
    <name type="scientific">Algoriphagus winogradskyi</name>
    <dbReference type="NCBI Taxonomy" id="237017"/>
    <lineage>
        <taxon>Bacteria</taxon>
        <taxon>Pseudomonadati</taxon>
        <taxon>Bacteroidota</taxon>
        <taxon>Cytophagia</taxon>
        <taxon>Cytophagales</taxon>
        <taxon>Cyclobacteriaceae</taxon>
        <taxon>Algoriphagus</taxon>
    </lineage>
</organism>
<dbReference type="EMBL" id="FXUA01000010">
    <property type="protein sequence ID" value="SMP34957.1"/>
    <property type="molecule type" value="Genomic_DNA"/>
</dbReference>
<accession>A0ABY1PI72</accession>
<keyword evidence="3" id="KW-1185">Reference proteome</keyword>
<feature type="signal peptide" evidence="1">
    <location>
        <begin position="1"/>
        <end position="21"/>
    </location>
</feature>
<proteinExistence type="predicted"/>
<evidence type="ECO:0000313" key="3">
    <source>
        <dbReference type="Proteomes" id="UP001157915"/>
    </source>
</evidence>